<dbReference type="Proteomes" id="UP001500320">
    <property type="component" value="Unassembled WGS sequence"/>
</dbReference>
<keyword evidence="9" id="KW-1133">Transmembrane helix</keyword>
<keyword evidence="5" id="KW-0418">Kinase</keyword>
<evidence type="ECO:0000256" key="2">
    <source>
        <dbReference type="ARBA" id="ARBA00012438"/>
    </source>
</evidence>
<dbReference type="InterPro" id="IPR050351">
    <property type="entry name" value="BphY/WalK/GraS-like"/>
</dbReference>
<feature type="transmembrane region" description="Helical" evidence="9">
    <location>
        <begin position="44"/>
        <end position="65"/>
    </location>
</feature>
<evidence type="ECO:0000256" key="6">
    <source>
        <dbReference type="ARBA" id="ARBA00022840"/>
    </source>
</evidence>
<sequence length="224" mass="24444">MARHWSLLGEGPQVAARQMAMFFVFLAVLSAVALQWAPPQRHPYLAAVLLTGAVLAPIAWCIPWHRFDARTPLVPAAALVYLPPRLAGGPLPPRLVHGALFLCVMAGVGVMIARQVERERRTHEALRRSHGETQRAERWRTAREALGYLTCPVAIEMDDGSTVYADPERLEQILVNLATNAARHGKPPIIIGAEPVGGMVAICVRDHGPGVPEPPAGVLFSRFR</sequence>
<evidence type="ECO:0000256" key="3">
    <source>
        <dbReference type="ARBA" id="ARBA00022679"/>
    </source>
</evidence>
<evidence type="ECO:0000256" key="7">
    <source>
        <dbReference type="ARBA" id="ARBA00023012"/>
    </source>
</evidence>
<keyword evidence="4" id="KW-0547">Nucleotide-binding</keyword>
<name>A0ABP6N3I3_9ACTN</name>
<dbReference type="RefSeq" id="WP_344859107.1">
    <property type="nucleotide sequence ID" value="NZ_BAAAUT010000017.1"/>
</dbReference>
<dbReference type="EC" id="2.7.13.3" evidence="2"/>
<organism evidence="11 12">
    <name type="scientific">Planomonospora alba</name>
    <dbReference type="NCBI Taxonomy" id="161354"/>
    <lineage>
        <taxon>Bacteria</taxon>
        <taxon>Bacillati</taxon>
        <taxon>Actinomycetota</taxon>
        <taxon>Actinomycetes</taxon>
        <taxon>Streptosporangiales</taxon>
        <taxon>Streptosporangiaceae</taxon>
        <taxon>Planomonospora</taxon>
    </lineage>
</organism>
<evidence type="ECO:0000256" key="4">
    <source>
        <dbReference type="ARBA" id="ARBA00022741"/>
    </source>
</evidence>
<comment type="catalytic activity">
    <reaction evidence="1">
        <text>ATP + protein L-histidine = ADP + protein N-phospho-L-histidine.</text>
        <dbReference type="EC" id="2.7.13.3"/>
    </reaction>
</comment>
<reference evidence="12" key="1">
    <citation type="journal article" date="2019" name="Int. J. Syst. Evol. Microbiol.">
        <title>The Global Catalogue of Microorganisms (GCM) 10K type strain sequencing project: providing services to taxonomists for standard genome sequencing and annotation.</title>
        <authorList>
            <consortium name="The Broad Institute Genomics Platform"/>
            <consortium name="The Broad Institute Genome Sequencing Center for Infectious Disease"/>
            <person name="Wu L."/>
            <person name="Ma J."/>
        </authorList>
    </citation>
    <scope>NUCLEOTIDE SEQUENCE [LARGE SCALE GENOMIC DNA]</scope>
    <source>
        <strain evidence="12">JCM 9373</strain>
    </source>
</reference>
<evidence type="ECO:0000259" key="10">
    <source>
        <dbReference type="Pfam" id="PF02518"/>
    </source>
</evidence>
<comment type="caution">
    <text evidence="11">The sequence shown here is derived from an EMBL/GenBank/DDBJ whole genome shotgun (WGS) entry which is preliminary data.</text>
</comment>
<dbReference type="Gene3D" id="3.30.565.10">
    <property type="entry name" value="Histidine kinase-like ATPase, C-terminal domain"/>
    <property type="match status" value="1"/>
</dbReference>
<evidence type="ECO:0000256" key="8">
    <source>
        <dbReference type="ARBA" id="ARBA00039401"/>
    </source>
</evidence>
<dbReference type="EMBL" id="BAAAUT010000017">
    <property type="protein sequence ID" value="GAA3134024.1"/>
    <property type="molecule type" value="Genomic_DNA"/>
</dbReference>
<feature type="transmembrane region" description="Helical" evidence="9">
    <location>
        <begin position="95"/>
        <end position="113"/>
    </location>
</feature>
<dbReference type="PANTHER" id="PTHR42878">
    <property type="entry name" value="TWO-COMPONENT HISTIDINE KINASE"/>
    <property type="match status" value="1"/>
</dbReference>
<proteinExistence type="predicted"/>
<keyword evidence="7" id="KW-0902">Two-component regulatory system</keyword>
<keyword evidence="6" id="KW-0067">ATP-binding</keyword>
<evidence type="ECO:0000313" key="11">
    <source>
        <dbReference type="EMBL" id="GAA3134024.1"/>
    </source>
</evidence>
<dbReference type="PANTHER" id="PTHR42878:SF7">
    <property type="entry name" value="SENSOR HISTIDINE KINASE GLRK"/>
    <property type="match status" value="1"/>
</dbReference>
<keyword evidence="12" id="KW-1185">Reference proteome</keyword>
<evidence type="ECO:0000313" key="12">
    <source>
        <dbReference type="Proteomes" id="UP001500320"/>
    </source>
</evidence>
<dbReference type="SUPFAM" id="SSF55874">
    <property type="entry name" value="ATPase domain of HSP90 chaperone/DNA topoisomerase II/histidine kinase"/>
    <property type="match status" value="1"/>
</dbReference>
<dbReference type="InterPro" id="IPR003594">
    <property type="entry name" value="HATPase_dom"/>
</dbReference>
<feature type="domain" description="Histidine kinase/HSP90-like ATPase" evidence="10">
    <location>
        <begin position="166"/>
        <end position="223"/>
    </location>
</feature>
<evidence type="ECO:0000256" key="1">
    <source>
        <dbReference type="ARBA" id="ARBA00000085"/>
    </source>
</evidence>
<accession>A0ABP6N3I3</accession>
<protein>
    <recommendedName>
        <fullName evidence="8">Sensor-like histidine kinase SenX3</fullName>
        <ecNumber evidence="2">2.7.13.3</ecNumber>
    </recommendedName>
</protein>
<keyword evidence="3" id="KW-0808">Transferase</keyword>
<evidence type="ECO:0000256" key="9">
    <source>
        <dbReference type="SAM" id="Phobius"/>
    </source>
</evidence>
<evidence type="ECO:0000256" key="5">
    <source>
        <dbReference type="ARBA" id="ARBA00022777"/>
    </source>
</evidence>
<gene>
    <name evidence="11" type="ORF">GCM10010466_25830</name>
</gene>
<dbReference type="InterPro" id="IPR036890">
    <property type="entry name" value="HATPase_C_sf"/>
</dbReference>
<keyword evidence="9" id="KW-0472">Membrane</keyword>
<dbReference type="Pfam" id="PF02518">
    <property type="entry name" value="HATPase_c"/>
    <property type="match status" value="1"/>
</dbReference>
<keyword evidence="9" id="KW-0812">Transmembrane</keyword>
<feature type="transmembrane region" description="Helical" evidence="9">
    <location>
        <begin position="20"/>
        <end position="37"/>
    </location>
</feature>